<sequence length="192" mass="22018">MMMMMMIKEHGKAVYLVKGRDSVARAPCHGDVRAVRGHAQRLRQLDGGSLLLCTLCSRLVDPTYRFKDVGNKRLMMELEGGHRNSVIKRRNPIEFGLVEVILLWCVWMRVNLSCAHKRHDEVSRRSSSPMIFRSIEETLLDWVGLRYLVEGGLMEGIEHPMEDEYANAIGSRVVEGYWHDGGESELMEEGMR</sequence>
<dbReference type="AlphaFoldDB" id="A0A4C2AD05"/>
<reference evidence="1 2" key="1">
    <citation type="journal article" date="2019" name="Commun. Biol.">
        <title>The bagworm genome reveals a unique fibroin gene that provides high tensile strength.</title>
        <authorList>
            <person name="Kono N."/>
            <person name="Nakamura H."/>
            <person name="Ohtoshi R."/>
            <person name="Tomita M."/>
            <person name="Numata K."/>
            <person name="Arakawa K."/>
        </authorList>
    </citation>
    <scope>NUCLEOTIDE SEQUENCE [LARGE SCALE GENOMIC DNA]</scope>
</reference>
<evidence type="ECO:0000313" key="2">
    <source>
        <dbReference type="Proteomes" id="UP000299102"/>
    </source>
</evidence>
<gene>
    <name evidence="1" type="ORF">EVAR_101059_1</name>
</gene>
<keyword evidence="2" id="KW-1185">Reference proteome</keyword>
<organism evidence="1 2">
    <name type="scientific">Eumeta variegata</name>
    <name type="common">Bagworm moth</name>
    <name type="synonym">Eumeta japonica</name>
    <dbReference type="NCBI Taxonomy" id="151549"/>
    <lineage>
        <taxon>Eukaryota</taxon>
        <taxon>Metazoa</taxon>
        <taxon>Ecdysozoa</taxon>
        <taxon>Arthropoda</taxon>
        <taxon>Hexapoda</taxon>
        <taxon>Insecta</taxon>
        <taxon>Pterygota</taxon>
        <taxon>Neoptera</taxon>
        <taxon>Endopterygota</taxon>
        <taxon>Lepidoptera</taxon>
        <taxon>Glossata</taxon>
        <taxon>Ditrysia</taxon>
        <taxon>Tineoidea</taxon>
        <taxon>Psychidae</taxon>
        <taxon>Oiketicinae</taxon>
        <taxon>Eumeta</taxon>
    </lineage>
</organism>
<dbReference type="OrthoDB" id="7326421at2759"/>
<accession>A0A4C2AD05</accession>
<dbReference type="Proteomes" id="UP000299102">
    <property type="component" value="Unassembled WGS sequence"/>
</dbReference>
<proteinExistence type="predicted"/>
<evidence type="ECO:0000313" key="1">
    <source>
        <dbReference type="EMBL" id="GBP97089.1"/>
    </source>
</evidence>
<comment type="caution">
    <text evidence="1">The sequence shown here is derived from an EMBL/GenBank/DDBJ whole genome shotgun (WGS) entry which is preliminary data.</text>
</comment>
<protein>
    <submittedName>
        <fullName evidence="1">Uncharacterized protein</fullName>
    </submittedName>
</protein>
<name>A0A4C2AD05_EUMVA</name>
<dbReference type="EMBL" id="BGZK01002866">
    <property type="protein sequence ID" value="GBP97089.1"/>
    <property type="molecule type" value="Genomic_DNA"/>
</dbReference>